<accession>A0A2U2PIH0</accession>
<dbReference type="Proteomes" id="UP000245647">
    <property type="component" value="Unassembled WGS sequence"/>
</dbReference>
<gene>
    <name evidence="2" type="ORF">DDR33_09060</name>
</gene>
<dbReference type="CDD" id="cd15482">
    <property type="entry name" value="Sialidase_non-viral"/>
    <property type="match status" value="1"/>
</dbReference>
<organism evidence="2 3">
    <name type="scientific">Pararcticibacter amylolyticus</name>
    <dbReference type="NCBI Taxonomy" id="2173175"/>
    <lineage>
        <taxon>Bacteria</taxon>
        <taxon>Pseudomonadati</taxon>
        <taxon>Bacteroidota</taxon>
        <taxon>Sphingobacteriia</taxon>
        <taxon>Sphingobacteriales</taxon>
        <taxon>Sphingobacteriaceae</taxon>
        <taxon>Pararcticibacter</taxon>
    </lineage>
</organism>
<dbReference type="PANTHER" id="PTHR43752:SF2">
    <property type="entry name" value="BNR_ASP-BOX REPEAT FAMILY PROTEIN"/>
    <property type="match status" value="1"/>
</dbReference>
<protein>
    <recommendedName>
        <fullName evidence="1">Sialidase domain-containing protein</fullName>
    </recommendedName>
</protein>
<dbReference type="InterPro" id="IPR011040">
    <property type="entry name" value="Sialidase"/>
</dbReference>
<dbReference type="EMBL" id="QEAS01000006">
    <property type="protein sequence ID" value="PWG81064.1"/>
    <property type="molecule type" value="Genomic_DNA"/>
</dbReference>
<comment type="caution">
    <text evidence="2">The sequence shown here is derived from an EMBL/GenBank/DDBJ whole genome shotgun (WGS) entry which is preliminary data.</text>
</comment>
<dbReference type="Gene3D" id="2.120.10.10">
    <property type="match status" value="1"/>
</dbReference>
<evidence type="ECO:0000259" key="1">
    <source>
        <dbReference type="Pfam" id="PF13088"/>
    </source>
</evidence>
<dbReference type="Pfam" id="PF13088">
    <property type="entry name" value="BNR_2"/>
    <property type="match status" value="1"/>
</dbReference>
<evidence type="ECO:0000313" key="2">
    <source>
        <dbReference type="EMBL" id="PWG81064.1"/>
    </source>
</evidence>
<name>A0A2U2PIH0_9SPHI</name>
<dbReference type="PANTHER" id="PTHR43752">
    <property type="entry name" value="BNR/ASP-BOX REPEAT FAMILY PROTEIN"/>
    <property type="match status" value="1"/>
</dbReference>
<sequence length="408" mass="46376">MQRGILLNGRFILKKINLLGLFLLVLLICCKKDEENLIGPGSESAIPPRKSNLVVELPETFEGKILLDGNNDEAFTKRDWQGIPSVVVSQQGVIFVAWYTGSKGEGPGNYITVSVSTDKGVTWNHNALIVIPAKPEIRFFDPALWTDKYGNVFLSWSKSRNSLWDGKGGVWFTKIGFENRFTFTMPRRLADGVMMNRPSEDISKTSLLYPIAVWKMGGTVNSGIFVYKSTYNDQYNNSRGFTKVSSIKFDDNLRLYDEHQVIQLKDKSYLVMIRGIDGIYFTKSKDLRNWDKVKKFTAVGKTASSRFFLGRLKSGKLALVLSNSVERSNMKIFLSDDEAKSWKYSMLIDVKLGVSYPDLAQSPDGTINIVYDFNRFNEMHINLVSFKEEDVMKNNYQNIFRTLVSGKQ</sequence>
<evidence type="ECO:0000313" key="3">
    <source>
        <dbReference type="Proteomes" id="UP000245647"/>
    </source>
</evidence>
<dbReference type="SUPFAM" id="SSF50939">
    <property type="entry name" value="Sialidases"/>
    <property type="match status" value="1"/>
</dbReference>
<feature type="domain" description="Sialidase" evidence="1">
    <location>
        <begin position="94"/>
        <end position="369"/>
    </location>
</feature>
<reference evidence="2 3" key="1">
    <citation type="submission" date="2018-04" db="EMBL/GenBank/DDBJ databases">
        <title>Pedobacter chongqingensis sp. nov., isolated from a rottenly hemp rope.</title>
        <authorList>
            <person name="Cai Y."/>
        </authorList>
    </citation>
    <scope>NUCLEOTIDE SEQUENCE [LARGE SCALE GENOMIC DNA]</scope>
    <source>
        <strain evidence="2 3">FJ4-8</strain>
    </source>
</reference>
<proteinExistence type="predicted"/>
<dbReference type="AlphaFoldDB" id="A0A2U2PIH0"/>
<keyword evidence="3" id="KW-1185">Reference proteome</keyword>
<dbReference type="InterPro" id="IPR036278">
    <property type="entry name" value="Sialidase_sf"/>
</dbReference>